<feature type="compositionally biased region" description="Polar residues" evidence="7">
    <location>
        <begin position="278"/>
        <end position="289"/>
    </location>
</feature>
<dbReference type="FunFam" id="3.30.1490.490:FF:000001">
    <property type="entry name" value="cell growth-regulating nucleolar protein-like"/>
    <property type="match status" value="1"/>
</dbReference>
<reference evidence="10" key="2">
    <citation type="submission" date="2022-10" db="EMBL/GenBank/DDBJ databases">
        <authorList>
            <consortium name="ENA_rothamsted_submissions"/>
            <consortium name="culmorum"/>
            <person name="King R."/>
        </authorList>
    </citation>
    <scope>NUCLEOTIDE SEQUENCE</scope>
</reference>
<dbReference type="InterPro" id="IPR036236">
    <property type="entry name" value="Znf_C2H2_sf"/>
</dbReference>
<dbReference type="PANTHER" id="PTHR13100:SF10">
    <property type="entry name" value="CELL GROWTH-REGULATING NUCLEOLAR PROTEIN"/>
    <property type="match status" value="1"/>
</dbReference>
<evidence type="ECO:0000256" key="2">
    <source>
        <dbReference type="ARBA" id="ARBA00022723"/>
    </source>
</evidence>
<feature type="domain" description="Zinc finger C2H2 LYAR-type" evidence="8">
    <location>
        <begin position="33"/>
        <end position="60"/>
    </location>
</feature>
<evidence type="ECO:0000256" key="5">
    <source>
        <dbReference type="ARBA" id="ARBA00022833"/>
    </source>
</evidence>
<evidence type="ECO:0000313" key="11">
    <source>
        <dbReference type="Proteomes" id="UP001153714"/>
    </source>
</evidence>
<evidence type="ECO:0000256" key="7">
    <source>
        <dbReference type="SAM" id="MobiDB-lite"/>
    </source>
</evidence>
<keyword evidence="5" id="KW-0862">Zinc</keyword>
<evidence type="ECO:0000259" key="8">
    <source>
        <dbReference type="Pfam" id="PF08790"/>
    </source>
</evidence>
<keyword evidence="6" id="KW-0539">Nucleus</keyword>
<organism evidence="10 11">
    <name type="scientific">Diatraea saccharalis</name>
    <name type="common">sugarcane borer</name>
    <dbReference type="NCBI Taxonomy" id="40085"/>
    <lineage>
        <taxon>Eukaryota</taxon>
        <taxon>Metazoa</taxon>
        <taxon>Ecdysozoa</taxon>
        <taxon>Arthropoda</taxon>
        <taxon>Hexapoda</taxon>
        <taxon>Insecta</taxon>
        <taxon>Pterygota</taxon>
        <taxon>Neoptera</taxon>
        <taxon>Endopterygota</taxon>
        <taxon>Lepidoptera</taxon>
        <taxon>Glossata</taxon>
        <taxon>Ditrysia</taxon>
        <taxon>Pyraloidea</taxon>
        <taxon>Crambidae</taxon>
        <taxon>Crambinae</taxon>
        <taxon>Diatraea</taxon>
    </lineage>
</organism>
<dbReference type="EMBL" id="OU893338">
    <property type="protein sequence ID" value="CAG9794794.1"/>
    <property type="molecule type" value="Genomic_DNA"/>
</dbReference>
<dbReference type="SUPFAM" id="SSF57667">
    <property type="entry name" value="beta-beta-alpha zinc fingers"/>
    <property type="match status" value="2"/>
</dbReference>
<evidence type="ECO:0000256" key="4">
    <source>
        <dbReference type="ARBA" id="ARBA00022771"/>
    </source>
</evidence>
<dbReference type="InterPro" id="IPR039999">
    <property type="entry name" value="LYAR"/>
</dbReference>
<keyword evidence="2" id="KW-0479">Metal-binding</keyword>
<feature type="compositionally biased region" description="Polar residues" evidence="7">
    <location>
        <begin position="164"/>
        <end position="183"/>
    </location>
</feature>
<dbReference type="Pfam" id="PF08790">
    <property type="entry name" value="zf-LYAR"/>
    <property type="match status" value="1"/>
</dbReference>
<dbReference type="GO" id="GO:0000122">
    <property type="term" value="P:negative regulation of transcription by RNA polymerase II"/>
    <property type="evidence" value="ECO:0007669"/>
    <property type="project" value="TreeGrafter"/>
</dbReference>
<keyword evidence="4" id="KW-0863">Zinc-finger</keyword>
<dbReference type="Gene3D" id="3.30.1490.490">
    <property type="match status" value="1"/>
</dbReference>
<feature type="domain" description="Cell growth-regulating nucleolar protein-like winged helix" evidence="9">
    <location>
        <begin position="364"/>
        <end position="431"/>
    </location>
</feature>
<feature type="region of interest" description="Disordered" evidence="7">
    <location>
        <begin position="151"/>
        <end position="305"/>
    </location>
</feature>
<dbReference type="InterPro" id="IPR058719">
    <property type="entry name" value="WHD_LYAR"/>
</dbReference>
<dbReference type="OrthoDB" id="21474at2759"/>
<feature type="compositionally biased region" description="Basic and acidic residues" evidence="7">
    <location>
        <begin position="213"/>
        <end position="244"/>
    </location>
</feature>
<protein>
    <recommendedName>
        <fullName evidence="12">Cell growth-regulating nucleolar protein</fullName>
    </recommendedName>
</protein>
<accession>A0A9N9RDZ1</accession>
<evidence type="ECO:0008006" key="12">
    <source>
        <dbReference type="Google" id="ProtNLM"/>
    </source>
</evidence>
<dbReference type="GO" id="GO:0003677">
    <property type="term" value="F:DNA binding"/>
    <property type="evidence" value="ECO:0007669"/>
    <property type="project" value="InterPro"/>
</dbReference>
<evidence type="ECO:0000256" key="3">
    <source>
        <dbReference type="ARBA" id="ARBA00022737"/>
    </source>
</evidence>
<keyword evidence="11" id="KW-1185">Reference proteome</keyword>
<dbReference type="AlphaFoldDB" id="A0A9N9RDZ1"/>
<feature type="compositionally biased region" description="Basic and acidic residues" evidence="7">
    <location>
        <begin position="188"/>
        <end position="203"/>
    </location>
</feature>
<dbReference type="Proteomes" id="UP001153714">
    <property type="component" value="Chromosome 7"/>
</dbReference>
<comment type="subcellular location">
    <subcellularLocation>
        <location evidence="1">Nucleus</location>
    </subcellularLocation>
</comment>
<proteinExistence type="predicted"/>
<dbReference type="GO" id="GO:0005730">
    <property type="term" value="C:nucleolus"/>
    <property type="evidence" value="ECO:0007669"/>
    <property type="project" value="TreeGrafter"/>
</dbReference>
<dbReference type="GO" id="GO:0006364">
    <property type="term" value="P:rRNA processing"/>
    <property type="evidence" value="ECO:0007669"/>
    <property type="project" value="TreeGrafter"/>
</dbReference>
<name>A0A9N9RDZ1_9NEOP</name>
<dbReference type="GO" id="GO:0008270">
    <property type="term" value="F:zinc ion binding"/>
    <property type="evidence" value="ECO:0007669"/>
    <property type="project" value="UniProtKB-KW"/>
</dbReference>
<dbReference type="Gene3D" id="1.10.10.2100">
    <property type="match status" value="1"/>
</dbReference>
<evidence type="ECO:0000313" key="10">
    <source>
        <dbReference type="EMBL" id="CAG9794794.1"/>
    </source>
</evidence>
<dbReference type="InterPro" id="IPR014898">
    <property type="entry name" value="Znf_C2H2_LYAR"/>
</dbReference>
<sequence>MVVFTCGHCGESVQKPKVEKHYLTKCRNRNPNLSCMDCFKDFLGQDYEGHIKCITEEERYSGKGFMAKEKKGEKKQNAWVEMLQSVLDEQKNAPCNVLRIVETISKHNNTPRKKPKFVNFVKNVCGHKTNPKDIDQAWELISVKLSALSTNGTQNKNQTKTNDSIENGQETNGDIAKKTTNGIANGVEKIDESENGKDERESSDIDNALAQNADKENIENGKVNDKKLTKKQRKEEKKRLKYEAELQSAEVPSVAAEDEEETEVTNKKGKKKKNRTESVTNNDENIQTDSKNKHKKRKRQDTTGSAVEVVISNPENIENPPVLTEKAQKKKLKIDGNVAEDSICLHDQNVAKAEDLEENVVKNDKFNWHAVILSVLEKKGNELPFKRLQKKVLSEYTEMTGREVDDRIADKFIKKLKSAPKVKVDKNRVFLEE</sequence>
<feature type="compositionally biased region" description="Low complexity" evidence="7">
    <location>
        <begin position="151"/>
        <end position="162"/>
    </location>
</feature>
<evidence type="ECO:0000259" key="9">
    <source>
        <dbReference type="Pfam" id="PF25879"/>
    </source>
</evidence>
<keyword evidence="3" id="KW-0677">Repeat</keyword>
<evidence type="ECO:0000256" key="6">
    <source>
        <dbReference type="ARBA" id="ARBA00023242"/>
    </source>
</evidence>
<reference evidence="10" key="1">
    <citation type="submission" date="2021-12" db="EMBL/GenBank/DDBJ databases">
        <authorList>
            <person name="King R."/>
        </authorList>
    </citation>
    <scope>NUCLEOTIDE SEQUENCE</scope>
</reference>
<dbReference type="PANTHER" id="PTHR13100">
    <property type="entry name" value="CELL GROWTH-REGULATING NUCLEOLAR PROTEIN LYAR"/>
    <property type="match status" value="1"/>
</dbReference>
<gene>
    <name evidence="10" type="ORF">DIATSA_LOCUS12143</name>
</gene>
<evidence type="ECO:0000256" key="1">
    <source>
        <dbReference type="ARBA" id="ARBA00004123"/>
    </source>
</evidence>
<dbReference type="Pfam" id="PF25879">
    <property type="entry name" value="WHD_LYAR"/>
    <property type="match status" value="1"/>
</dbReference>